<keyword evidence="4" id="KW-0067">ATP-binding</keyword>
<dbReference type="CDD" id="cd18773">
    <property type="entry name" value="PDC1_HK_sensor"/>
    <property type="match status" value="1"/>
</dbReference>
<dbReference type="PANTHER" id="PTHR43065">
    <property type="entry name" value="SENSOR HISTIDINE KINASE"/>
    <property type="match status" value="1"/>
</dbReference>
<dbReference type="InterPro" id="IPR036890">
    <property type="entry name" value="HATPase_C_sf"/>
</dbReference>
<evidence type="ECO:0000256" key="3">
    <source>
        <dbReference type="ARBA" id="ARBA00022777"/>
    </source>
</evidence>
<dbReference type="SMART" id="SM00387">
    <property type="entry name" value="HATPase_c"/>
    <property type="match status" value="1"/>
</dbReference>
<keyword evidence="1" id="KW-0808">Transferase</keyword>
<dbReference type="Gene3D" id="3.30.565.10">
    <property type="entry name" value="Histidine kinase-like ATPase, C-terminal domain"/>
    <property type="match status" value="1"/>
</dbReference>
<evidence type="ECO:0000256" key="5">
    <source>
        <dbReference type="ARBA" id="ARBA00023012"/>
    </source>
</evidence>
<dbReference type="Gene3D" id="3.30.450.20">
    <property type="entry name" value="PAS domain"/>
    <property type="match status" value="1"/>
</dbReference>
<dbReference type="Pfam" id="PF02518">
    <property type="entry name" value="HATPase_c"/>
    <property type="match status" value="1"/>
</dbReference>
<dbReference type="EMBL" id="UOGB01000254">
    <property type="protein sequence ID" value="VAX22866.1"/>
    <property type="molecule type" value="Genomic_DNA"/>
</dbReference>
<dbReference type="AlphaFoldDB" id="A0A3B1BX06"/>
<evidence type="ECO:0000256" key="7">
    <source>
        <dbReference type="SAM" id="Phobius"/>
    </source>
</evidence>
<protein>
    <recommendedName>
        <fullName evidence="8">Histidine kinase domain-containing protein</fullName>
    </recommendedName>
</protein>
<feature type="domain" description="Histidine kinase" evidence="8">
    <location>
        <begin position="380"/>
        <end position="589"/>
    </location>
</feature>
<reference evidence="9" key="1">
    <citation type="submission" date="2018-06" db="EMBL/GenBank/DDBJ databases">
        <authorList>
            <person name="Zhirakovskaya E."/>
        </authorList>
    </citation>
    <scope>NUCLEOTIDE SEQUENCE</scope>
</reference>
<accession>A0A3B1BX06</accession>
<dbReference type="GO" id="GO:0016301">
    <property type="term" value="F:kinase activity"/>
    <property type="evidence" value="ECO:0007669"/>
    <property type="project" value="UniProtKB-KW"/>
</dbReference>
<dbReference type="PROSITE" id="PS50109">
    <property type="entry name" value="HIS_KIN"/>
    <property type="match status" value="1"/>
</dbReference>
<gene>
    <name evidence="9" type="ORF">MNBD_NITROSPINAE03-1831</name>
</gene>
<keyword evidence="5" id="KW-0902">Two-component regulatory system</keyword>
<name>A0A3B1BX06_9ZZZZ</name>
<dbReference type="InterPro" id="IPR003594">
    <property type="entry name" value="HATPase_dom"/>
</dbReference>
<keyword evidence="7" id="KW-0472">Membrane</keyword>
<dbReference type="InterPro" id="IPR004358">
    <property type="entry name" value="Sig_transdc_His_kin-like_C"/>
</dbReference>
<evidence type="ECO:0000259" key="8">
    <source>
        <dbReference type="PROSITE" id="PS50109"/>
    </source>
</evidence>
<feature type="region of interest" description="Disordered" evidence="6">
    <location>
        <begin position="1"/>
        <end position="28"/>
    </location>
</feature>
<sequence length="592" mass="66451">MLDKKASEAVRNNRRAPPFSSRERHTGGQHTPMLTQFNQLIIFFLLLIGLLPGLLGLIGIFKTSKRELIETKGTNFMKVASFTAFQVEKIVEEKLEAIKRLSSLPTVLNILTFSEENSIMEIRNLRKIIMPELAARFFIANIYNAKSEIVFSSRPATKEETVLAADPKLISKVLKEGKILVSDIMIDDKGSNYSIDIYAPIRNDNGGNAGVLATRHEVNSLFETITNVGIGKTGHANLVTSAGYIIVCPIYPPRSHHLSDKLMNTISSKHAGWTITADDGHGSTNSIIGFSPINFNVENLSPESFGNEKWYIFTRQEPSETFQSIRKFKNSAIGYAALVVIMVIGIGVYAWREILKAQKALQAEVVYMERAESIKQLMLSFQRLIVDPFERFERWLDEMKNDPFSSKSGQNRIDRMKSHLQKVNSVLKHFEYYTQADTFKPQKMDIIKVVGETLYLLDYMIDSERMDVNFSRPEEPLILMGQPKLLNIVFMNILLNAIQAVGKQGAINVSVKRNNGWCICKVSDNGAGIPKSEIDSIFDPFYTTKKGHKGYGMGLAVSRGIIKKHDGIITVLSSEDEGTEVSVKLKLVENIE</sequence>
<feature type="transmembrane region" description="Helical" evidence="7">
    <location>
        <begin position="40"/>
        <end position="61"/>
    </location>
</feature>
<dbReference type="PRINTS" id="PR00344">
    <property type="entry name" value="BCTRLSENSOR"/>
</dbReference>
<dbReference type="GO" id="GO:0005524">
    <property type="term" value="F:ATP binding"/>
    <property type="evidence" value="ECO:0007669"/>
    <property type="project" value="UniProtKB-KW"/>
</dbReference>
<evidence type="ECO:0000313" key="9">
    <source>
        <dbReference type="EMBL" id="VAX22866.1"/>
    </source>
</evidence>
<keyword evidence="2" id="KW-0547">Nucleotide-binding</keyword>
<evidence type="ECO:0000256" key="2">
    <source>
        <dbReference type="ARBA" id="ARBA00022741"/>
    </source>
</evidence>
<dbReference type="InterPro" id="IPR005467">
    <property type="entry name" value="His_kinase_dom"/>
</dbReference>
<keyword evidence="3" id="KW-0418">Kinase</keyword>
<organism evidence="9">
    <name type="scientific">hydrothermal vent metagenome</name>
    <dbReference type="NCBI Taxonomy" id="652676"/>
    <lineage>
        <taxon>unclassified sequences</taxon>
        <taxon>metagenomes</taxon>
        <taxon>ecological metagenomes</taxon>
    </lineage>
</organism>
<evidence type="ECO:0000256" key="4">
    <source>
        <dbReference type="ARBA" id="ARBA00022840"/>
    </source>
</evidence>
<evidence type="ECO:0000256" key="1">
    <source>
        <dbReference type="ARBA" id="ARBA00022679"/>
    </source>
</evidence>
<dbReference type="CDD" id="cd00075">
    <property type="entry name" value="HATPase"/>
    <property type="match status" value="1"/>
</dbReference>
<dbReference type="PANTHER" id="PTHR43065:SF46">
    <property type="entry name" value="C4-DICARBOXYLATE TRANSPORT SENSOR PROTEIN DCTB"/>
    <property type="match status" value="1"/>
</dbReference>
<dbReference type="GO" id="GO:0000160">
    <property type="term" value="P:phosphorelay signal transduction system"/>
    <property type="evidence" value="ECO:0007669"/>
    <property type="project" value="UniProtKB-KW"/>
</dbReference>
<feature type="transmembrane region" description="Helical" evidence="7">
    <location>
        <begin position="332"/>
        <end position="351"/>
    </location>
</feature>
<proteinExistence type="predicted"/>
<keyword evidence="7" id="KW-1133">Transmembrane helix</keyword>
<dbReference type="SUPFAM" id="SSF55874">
    <property type="entry name" value="ATPase domain of HSP90 chaperone/DNA topoisomerase II/histidine kinase"/>
    <property type="match status" value="1"/>
</dbReference>
<keyword evidence="7" id="KW-0812">Transmembrane</keyword>
<evidence type="ECO:0000256" key="6">
    <source>
        <dbReference type="SAM" id="MobiDB-lite"/>
    </source>
</evidence>